<dbReference type="PANTHER" id="PTHR37984:SF5">
    <property type="entry name" value="PROTEIN NYNRIN-LIKE"/>
    <property type="match status" value="1"/>
</dbReference>
<feature type="domain" description="Tf2-1-like SH3-like" evidence="1">
    <location>
        <begin position="128"/>
        <end position="192"/>
    </location>
</feature>
<dbReference type="Proteomes" id="UP000486351">
    <property type="component" value="Unassembled WGS sequence"/>
</dbReference>
<gene>
    <name evidence="2" type="ORF">PF008_g7238</name>
</gene>
<dbReference type="InterPro" id="IPR036397">
    <property type="entry name" value="RNaseH_sf"/>
</dbReference>
<dbReference type="GO" id="GO:0003676">
    <property type="term" value="F:nucleic acid binding"/>
    <property type="evidence" value="ECO:0007669"/>
    <property type="project" value="InterPro"/>
</dbReference>
<evidence type="ECO:0000313" key="2">
    <source>
        <dbReference type="EMBL" id="KAE9348656.1"/>
    </source>
</evidence>
<dbReference type="SUPFAM" id="SSF53098">
    <property type="entry name" value="Ribonuclease H-like"/>
    <property type="match status" value="1"/>
</dbReference>
<proteinExistence type="predicted"/>
<comment type="caution">
    <text evidence="2">The sequence shown here is derived from an EMBL/GenBank/DDBJ whole genome shotgun (WGS) entry which is preliminary data.</text>
</comment>
<reference evidence="2 3" key="1">
    <citation type="submission" date="2018-09" db="EMBL/GenBank/DDBJ databases">
        <title>Genomic investigation of the strawberry pathogen Phytophthora fragariae indicates pathogenicity is determined by transcriptional variation in three key races.</title>
        <authorList>
            <person name="Adams T.M."/>
            <person name="Armitage A.D."/>
            <person name="Sobczyk M.K."/>
            <person name="Bates H.J."/>
            <person name="Dunwell J.M."/>
            <person name="Nellist C.F."/>
            <person name="Harrison R.J."/>
        </authorList>
    </citation>
    <scope>NUCLEOTIDE SEQUENCE [LARGE SCALE GENOMIC DNA]</scope>
    <source>
        <strain evidence="2 3">NOV-77</strain>
    </source>
</reference>
<dbReference type="Pfam" id="PF24626">
    <property type="entry name" value="SH3_Tf2-1"/>
    <property type="match status" value="1"/>
</dbReference>
<protein>
    <recommendedName>
        <fullName evidence="1">Tf2-1-like SH3-like domain-containing protein</fullName>
    </recommendedName>
</protein>
<dbReference type="InterPro" id="IPR050951">
    <property type="entry name" value="Retrovirus_Pol_polyprotein"/>
</dbReference>
<dbReference type="InterPro" id="IPR012337">
    <property type="entry name" value="RNaseH-like_sf"/>
</dbReference>
<sequence>MTVAHRAQGDGQTERMNRTLEEYLRCFIGPPQDAWKVHLANAEFAVNSTVNSSTKLALFEADLGYILLNPLQLASEQLESVPLSRRGAEVYERQAEILLRCREALAQDQERMHDGYNQNRIEQIFEVGDKVYLSTQNLDPKHSSLPNSTKFGPKWIGPYTVVWKIHNHAYELNIKVGNKLHPVFNTASLKSYKEPTRLSRPRDTILADGSIGQIVKALHGKRT</sequence>
<dbReference type="EMBL" id="QXFY01000302">
    <property type="protein sequence ID" value="KAE9348656.1"/>
    <property type="molecule type" value="Genomic_DNA"/>
</dbReference>
<accession>A0A6G0S4S9</accession>
<dbReference type="InterPro" id="IPR056924">
    <property type="entry name" value="SH3_Tf2-1"/>
</dbReference>
<name>A0A6G0S4S9_9STRA</name>
<evidence type="ECO:0000259" key="1">
    <source>
        <dbReference type="Pfam" id="PF24626"/>
    </source>
</evidence>
<organism evidence="2 3">
    <name type="scientific">Phytophthora fragariae</name>
    <dbReference type="NCBI Taxonomy" id="53985"/>
    <lineage>
        <taxon>Eukaryota</taxon>
        <taxon>Sar</taxon>
        <taxon>Stramenopiles</taxon>
        <taxon>Oomycota</taxon>
        <taxon>Peronosporomycetes</taxon>
        <taxon>Peronosporales</taxon>
        <taxon>Peronosporaceae</taxon>
        <taxon>Phytophthora</taxon>
    </lineage>
</organism>
<dbReference type="AlphaFoldDB" id="A0A6G0S4S9"/>
<evidence type="ECO:0000313" key="3">
    <source>
        <dbReference type="Proteomes" id="UP000486351"/>
    </source>
</evidence>
<dbReference type="Gene3D" id="3.30.420.10">
    <property type="entry name" value="Ribonuclease H-like superfamily/Ribonuclease H"/>
    <property type="match status" value="1"/>
</dbReference>
<dbReference type="PANTHER" id="PTHR37984">
    <property type="entry name" value="PROTEIN CBG26694"/>
    <property type="match status" value="1"/>
</dbReference>